<accession>A0A2I1K590</accession>
<sequence length="447" mass="51101">MYQVPNPSYQQRVDVPTAPVEEPVQEVSSNEELLTYLLEESLGNPNFDKVWEVYRALHTEFELGDLADANKGSIYEDMYAYLEELGEPEAIESGEDAFRFIYTVDNEIDPAAYLVLDFNAQGHWVGAGLSQGESTETEGQVHPAFLSRLADRPVSDLLRQDIMVESFYQIKVEDTIYTSVLMPSEMEDHPHELIVLDQDVIRSHESISEETVTRYSFNQVAVERLRVYLSSITDFVETTFAEETTSAEVERDPEAQEFLAKYALEGDYDPEKLVDVEDVMNNYAKLTALVEEGEKVTGAQVEEIIGEPTEFQEAGEYKWYQYYGYSNKKVILLEITVSQNDDQLVSIRLENRTPELDGEFGIQVDEIGELANRGLTALNLINSLKEPSIVEHQYQGDILQVRYLWTRLGDPAIRNIEFLDYLGEQQPELFYYEANQAQADETTQEDE</sequence>
<evidence type="ECO:0000313" key="2">
    <source>
        <dbReference type="Proteomes" id="UP000234384"/>
    </source>
</evidence>
<dbReference type="EMBL" id="PKHE01000001">
    <property type="protein sequence ID" value="PKY90767.1"/>
    <property type="molecule type" value="Genomic_DNA"/>
</dbReference>
<dbReference type="Proteomes" id="UP000234384">
    <property type="component" value="Unassembled WGS sequence"/>
</dbReference>
<protein>
    <submittedName>
        <fullName evidence="1">Uncharacterized protein</fullName>
    </submittedName>
</protein>
<reference evidence="1 2" key="1">
    <citation type="submission" date="2017-12" db="EMBL/GenBank/DDBJ databases">
        <title>Phylogenetic diversity of female urinary microbiome.</title>
        <authorList>
            <person name="Thomas-White K."/>
            <person name="Wolfe A.J."/>
        </authorList>
    </citation>
    <scope>NUCLEOTIDE SEQUENCE [LARGE SCALE GENOMIC DNA]</scope>
    <source>
        <strain evidence="1 2">UMB0898</strain>
    </source>
</reference>
<proteinExistence type="predicted"/>
<comment type="caution">
    <text evidence="1">The sequence shown here is derived from an EMBL/GenBank/DDBJ whole genome shotgun (WGS) entry which is preliminary data.</text>
</comment>
<dbReference type="AlphaFoldDB" id="A0A2I1K590"/>
<evidence type="ECO:0000313" key="1">
    <source>
        <dbReference type="EMBL" id="PKY90767.1"/>
    </source>
</evidence>
<organism evidence="1 2">
    <name type="scientific">Falseniella ignava</name>
    <dbReference type="NCBI Taxonomy" id="137730"/>
    <lineage>
        <taxon>Bacteria</taxon>
        <taxon>Bacillati</taxon>
        <taxon>Bacillota</taxon>
        <taxon>Bacilli</taxon>
        <taxon>Lactobacillales</taxon>
        <taxon>Aerococcaceae</taxon>
        <taxon>Falseniella</taxon>
    </lineage>
</organism>
<name>A0A2I1K590_9LACT</name>
<gene>
    <name evidence="1" type="ORF">CYJ57_00920</name>
</gene>